<sequence>MWKSVTETVRLREVADAVREIWYSYAEGFLPAVTGTVEDDKLYQLIDERMPRGWTASILPSGTVYASRPIFARKFLGVIVIEKRADGNQRVFEVAL</sequence>
<organism evidence="1 2">
    <name type="scientific">Alicyclobacillus dauci</name>
    <dbReference type="NCBI Taxonomy" id="1475485"/>
    <lineage>
        <taxon>Bacteria</taxon>
        <taxon>Bacillati</taxon>
        <taxon>Bacillota</taxon>
        <taxon>Bacilli</taxon>
        <taxon>Bacillales</taxon>
        <taxon>Alicyclobacillaceae</taxon>
        <taxon>Alicyclobacillus</taxon>
    </lineage>
</organism>
<reference evidence="1" key="1">
    <citation type="submission" date="2022-08" db="EMBL/GenBank/DDBJ databases">
        <title>Alicyclobacillus dauci DSM2870, complete genome.</title>
        <authorList>
            <person name="Wang Q."/>
            <person name="Cai R."/>
            <person name="Wang Z."/>
        </authorList>
    </citation>
    <scope>NUCLEOTIDE SEQUENCE</scope>
    <source>
        <strain evidence="1">DSM 28700</strain>
    </source>
</reference>
<gene>
    <name evidence="1" type="ORF">NZD86_20145</name>
</gene>
<evidence type="ECO:0000313" key="2">
    <source>
        <dbReference type="Proteomes" id="UP001164803"/>
    </source>
</evidence>
<accession>A0ABY6Z0U3</accession>
<protein>
    <submittedName>
        <fullName evidence="1">Uncharacterized protein</fullName>
    </submittedName>
</protein>
<evidence type="ECO:0000313" key="1">
    <source>
        <dbReference type="EMBL" id="WAH36492.1"/>
    </source>
</evidence>
<dbReference type="RefSeq" id="WP_268043837.1">
    <property type="nucleotide sequence ID" value="NZ_CP104064.1"/>
</dbReference>
<proteinExistence type="predicted"/>
<keyword evidence="2" id="KW-1185">Reference proteome</keyword>
<dbReference type="EMBL" id="CP104064">
    <property type="protein sequence ID" value="WAH36492.1"/>
    <property type="molecule type" value="Genomic_DNA"/>
</dbReference>
<name>A0ABY6Z0U3_9BACL</name>
<dbReference type="Proteomes" id="UP001164803">
    <property type="component" value="Chromosome"/>
</dbReference>